<keyword evidence="2" id="KW-0067">ATP-binding</keyword>
<name>A0ABV3CF47_9ACTN</name>
<sequence>MIGRAAQLATLSRAAAQPPSIIVITGEAGIGKTRLVQELLRTPALKNLPHLIGQCSEMAETPVLGPVIAALNRLPASALREVPALAGALRLLLPDLADSLPPALPVFSYPQAETYRLHGAIYALLRSIDPAVLVLEDVHWADASTREFLRVLTTRLPADLTVVLTDRDDTPNAARHRGAASWLSGAQVHEVRLSPLTAAETGELAAQLMGADHPSQHFAEHLHRRTAGIPFAIEEVIRLITDDDGSTPDADDTIILPAPVRRVLLERLALLPEQARDVVAAAAVVARPVTVDLLTDITGLSEPDTRRAVTMALEHGVLYPAAAGTLDFRHSLARQAAYEAICEFERRPLHLRAAKAVLAHISPPPLAQIAHHYQQAGRTKAYLRYTEAAGDRDATQGDTSTATRHYLTALSDHPSAAARIRLGVKLGSAALSAMPDGATLPALRRVIRQDDPPRAVRGELRLYLGTLMRNQAGLGLAGMDEIARAADDLTDTAPELAARAMSAIAFPSVQGWPLTQHLGWLERAETLIPRITDPVQRTAIAVNRATVLMFTGDPEAWSAAAALPRTPASAAEEVQLARARVNLAHATTALGYPAAARDHLAKADEFLERNDIPYLQGLAETAHILLAWTTSHWEGLAKRAQRAVHLYSEIRDLAAESFLVRGLLTLHQRGDTATARQDLTNAAHSSQLDTGIVLPASSAALARIHLAAGRPDHANAATTLTLDHIRRTGGWIWATDLAPTAVEALIRTGQRPEAQRLVEDFAHGIEGRHAPAAAAALLTCRAHLAEADRSPDAATPLFTRAAHAWAEAGRPLETAHALQDAARCSLPTDRQRGQELSDEALETYRRIGAKWDLDNFRRKLRRQGLTRVSKRGPVGYGDGLSPREHQIALLAAQGHYNRAIAEHLHVSPRTVEHHVANALRKLGISSRTQLAAALNPRP</sequence>
<evidence type="ECO:0000259" key="3">
    <source>
        <dbReference type="PROSITE" id="PS50043"/>
    </source>
</evidence>
<dbReference type="SUPFAM" id="SSF52540">
    <property type="entry name" value="P-loop containing nucleoside triphosphate hydrolases"/>
    <property type="match status" value="1"/>
</dbReference>
<dbReference type="Proteomes" id="UP001551329">
    <property type="component" value="Unassembled WGS sequence"/>
</dbReference>
<dbReference type="PANTHER" id="PTHR16305">
    <property type="entry name" value="TESTICULAR SOLUBLE ADENYLYL CYCLASE"/>
    <property type="match status" value="1"/>
</dbReference>
<dbReference type="Pfam" id="PF13191">
    <property type="entry name" value="AAA_16"/>
    <property type="match status" value="1"/>
</dbReference>
<organism evidence="4 5">
    <name type="scientific">Streptomyces narbonensis</name>
    <dbReference type="NCBI Taxonomy" id="67333"/>
    <lineage>
        <taxon>Bacteria</taxon>
        <taxon>Bacillati</taxon>
        <taxon>Actinomycetota</taxon>
        <taxon>Actinomycetes</taxon>
        <taxon>Kitasatosporales</taxon>
        <taxon>Streptomycetaceae</taxon>
        <taxon>Streptomyces</taxon>
    </lineage>
</organism>
<keyword evidence="5" id="KW-1185">Reference proteome</keyword>
<evidence type="ECO:0000313" key="4">
    <source>
        <dbReference type="EMBL" id="MEU7073374.1"/>
    </source>
</evidence>
<feature type="domain" description="HTH luxR-type" evidence="3">
    <location>
        <begin position="873"/>
        <end position="938"/>
    </location>
</feature>
<gene>
    <name evidence="4" type="ORF">AB0A88_24955</name>
</gene>
<dbReference type="InterPro" id="IPR036388">
    <property type="entry name" value="WH-like_DNA-bd_sf"/>
</dbReference>
<keyword evidence="1" id="KW-0547">Nucleotide-binding</keyword>
<dbReference type="Gene3D" id="1.10.10.10">
    <property type="entry name" value="Winged helix-like DNA-binding domain superfamily/Winged helix DNA-binding domain"/>
    <property type="match status" value="1"/>
</dbReference>
<dbReference type="PROSITE" id="PS00622">
    <property type="entry name" value="HTH_LUXR_1"/>
    <property type="match status" value="1"/>
</dbReference>
<reference evidence="4 5" key="1">
    <citation type="submission" date="2024-06" db="EMBL/GenBank/DDBJ databases">
        <title>The Natural Products Discovery Center: Release of the First 8490 Sequenced Strains for Exploring Actinobacteria Biosynthetic Diversity.</title>
        <authorList>
            <person name="Kalkreuter E."/>
            <person name="Kautsar S.A."/>
            <person name="Yang D."/>
            <person name="Bader C.D."/>
            <person name="Teijaro C.N."/>
            <person name="Fluegel L."/>
            <person name="Davis C.M."/>
            <person name="Simpson J.R."/>
            <person name="Lauterbach L."/>
            <person name="Steele A.D."/>
            <person name="Gui C."/>
            <person name="Meng S."/>
            <person name="Li G."/>
            <person name="Viehrig K."/>
            <person name="Ye F."/>
            <person name="Su P."/>
            <person name="Kiefer A.F."/>
            <person name="Nichols A."/>
            <person name="Cepeda A.J."/>
            <person name="Yan W."/>
            <person name="Fan B."/>
            <person name="Jiang Y."/>
            <person name="Adhikari A."/>
            <person name="Zheng C.-J."/>
            <person name="Schuster L."/>
            <person name="Cowan T.M."/>
            <person name="Smanski M.J."/>
            <person name="Chevrette M.G."/>
            <person name="De Carvalho L.P.S."/>
            <person name="Shen B."/>
        </authorList>
    </citation>
    <scope>NUCLEOTIDE SEQUENCE [LARGE SCALE GENOMIC DNA]</scope>
    <source>
        <strain evidence="4 5">NPDC045974</strain>
    </source>
</reference>
<dbReference type="EMBL" id="JBEZAE010000018">
    <property type="protein sequence ID" value="MEU7073374.1"/>
    <property type="molecule type" value="Genomic_DNA"/>
</dbReference>
<proteinExistence type="predicted"/>
<dbReference type="InterPro" id="IPR041664">
    <property type="entry name" value="AAA_16"/>
</dbReference>
<dbReference type="SMART" id="SM00421">
    <property type="entry name" value="HTH_LUXR"/>
    <property type="match status" value="1"/>
</dbReference>
<comment type="caution">
    <text evidence="4">The sequence shown here is derived from an EMBL/GenBank/DDBJ whole genome shotgun (WGS) entry which is preliminary data.</text>
</comment>
<dbReference type="PRINTS" id="PR00038">
    <property type="entry name" value="HTHLUXR"/>
</dbReference>
<evidence type="ECO:0000256" key="2">
    <source>
        <dbReference type="ARBA" id="ARBA00022840"/>
    </source>
</evidence>
<dbReference type="PROSITE" id="PS50043">
    <property type="entry name" value="HTH_LUXR_2"/>
    <property type="match status" value="1"/>
</dbReference>
<dbReference type="RefSeq" id="WP_358473495.1">
    <property type="nucleotide sequence ID" value="NZ_JBEZAE010000018.1"/>
</dbReference>
<dbReference type="InterPro" id="IPR027417">
    <property type="entry name" value="P-loop_NTPase"/>
</dbReference>
<dbReference type="Pfam" id="PF00196">
    <property type="entry name" value="GerE"/>
    <property type="match status" value="1"/>
</dbReference>
<dbReference type="CDD" id="cd06170">
    <property type="entry name" value="LuxR_C_like"/>
    <property type="match status" value="1"/>
</dbReference>
<protein>
    <submittedName>
        <fullName evidence="4">AAA family ATPase</fullName>
    </submittedName>
</protein>
<evidence type="ECO:0000313" key="5">
    <source>
        <dbReference type="Proteomes" id="UP001551329"/>
    </source>
</evidence>
<dbReference type="PANTHER" id="PTHR16305:SF35">
    <property type="entry name" value="TRANSCRIPTIONAL ACTIVATOR DOMAIN"/>
    <property type="match status" value="1"/>
</dbReference>
<evidence type="ECO:0000256" key="1">
    <source>
        <dbReference type="ARBA" id="ARBA00022741"/>
    </source>
</evidence>
<dbReference type="SUPFAM" id="SSF46894">
    <property type="entry name" value="C-terminal effector domain of the bipartite response regulators"/>
    <property type="match status" value="1"/>
</dbReference>
<dbReference type="InterPro" id="IPR000792">
    <property type="entry name" value="Tscrpt_reg_LuxR_C"/>
</dbReference>
<dbReference type="InterPro" id="IPR016032">
    <property type="entry name" value="Sig_transdc_resp-reg_C-effctor"/>
</dbReference>
<accession>A0ABV3CF47</accession>